<dbReference type="RefSeq" id="WP_044665590.1">
    <property type="nucleotide sequence ID" value="NZ_CDRZ01000255.1"/>
</dbReference>
<keyword evidence="2" id="KW-1185">Reference proteome</keyword>
<dbReference type="AlphaFoldDB" id="A0A0B7MGF1"/>
<dbReference type="Proteomes" id="UP000046155">
    <property type="component" value="Unassembled WGS sequence"/>
</dbReference>
<proteinExistence type="predicted"/>
<dbReference type="EMBL" id="CDRZ01000255">
    <property type="protein sequence ID" value="CEO89699.1"/>
    <property type="molecule type" value="Genomic_DNA"/>
</dbReference>
<organism evidence="1 2">
    <name type="scientific">Syntrophaceticus schinkii</name>
    <dbReference type="NCBI Taxonomy" id="499207"/>
    <lineage>
        <taxon>Bacteria</taxon>
        <taxon>Bacillati</taxon>
        <taxon>Bacillota</taxon>
        <taxon>Clostridia</taxon>
        <taxon>Thermoanaerobacterales</taxon>
        <taxon>Thermoanaerobacterales Family III. Incertae Sedis</taxon>
        <taxon>Syntrophaceticus</taxon>
    </lineage>
</organism>
<name>A0A0B7MGF1_9FIRM</name>
<protein>
    <submittedName>
        <fullName evidence="1">Uncharacterized protein</fullName>
    </submittedName>
</protein>
<sequence>MGFYRVGRHDQATIQFRGFVEMLLKANCTGFISSTENNLLTLSNKAFGEVPAEIRKALTYINPHYTLVKSVYSPAFADDIYEKSKMIAEWVFSQSSSYNQFNLEIE</sequence>
<evidence type="ECO:0000313" key="2">
    <source>
        <dbReference type="Proteomes" id="UP000046155"/>
    </source>
</evidence>
<reference evidence="2" key="1">
    <citation type="submission" date="2015-01" db="EMBL/GenBank/DDBJ databases">
        <authorList>
            <person name="Manzoor Shahid"/>
            <person name="Zubair Saima"/>
        </authorList>
    </citation>
    <scope>NUCLEOTIDE SEQUENCE [LARGE SCALE GENOMIC DNA]</scope>
    <source>
        <strain evidence="2">Sp3</strain>
    </source>
</reference>
<accession>A0A0B7MGF1</accession>
<evidence type="ECO:0000313" key="1">
    <source>
        <dbReference type="EMBL" id="CEO89699.1"/>
    </source>
</evidence>
<dbReference type="OrthoDB" id="9950954at2"/>
<gene>
    <name evidence="1" type="ORF">SSCH_570012</name>
</gene>